<dbReference type="Proteomes" id="UP000434475">
    <property type="component" value="Unassembled WGS sequence"/>
</dbReference>
<evidence type="ECO:0000256" key="1">
    <source>
        <dbReference type="SAM" id="Phobius"/>
    </source>
</evidence>
<evidence type="ECO:0000313" key="3">
    <source>
        <dbReference type="Proteomes" id="UP000434475"/>
    </source>
</evidence>
<sequence>MELTFGMLAVWLFIFYVERSIVKADGVPFLAIIFEAFGADLRPRAEAWFLAAIFLTHIFFGIHAMLIVFAAMSLQFIIASRAMRSLLLQLR</sequence>
<feature type="transmembrane region" description="Helical" evidence="1">
    <location>
        <begin position="48"/>
        <end position="78"/>
    </location>
</feature>
<proteinExistence type="predicted"/>
<organism evidence="2 3">
    <name type="scientific">Flavonifractor plautii</name>
    <name type="common">Fusobacterium plautii</name>
    <dbReference type="NCBI Taxonomy" id="292800"/>
    <lineage>
        <taxon>Bacteria</taxon>
        <taxon>Bacillati</taxon>
        <taxon>Bacillota</taxon>
        <taxon>Clostridia</taxon>
        <taxon>Eubacteriales</taxon>
        <taxon>Oscillospiraceae</taxon>
        <taxon>Flavonifractor</taxon>
    </lineage>
</organism>
<reference evidence="2 3" key="1">
    <citation type="journal article" date="2019" name="Nat. Med.">
        <title>A library of human gut bacterial isolates paired with longitudinal multiomics data enables mechanistic microbiome research.</title>
        <authorList>
            <person name="Poyet M."/>
            <person name="Groussin M."/>
            <person name="Gibbons S.M."/>
            <person name="Avila-Pacheco J."/>
            <person name="Jiang X."/>
            <person name="Kearney S.M."/>
            <person name="Perrotta A.R."/>
            <person name="Berdy B."/>
            <person name="Zhao S."/>
            <person name="Lieberman T.D."/>
            <person name="Swanson P.K."/>
            <person name="Smith M."/>
            <person name="Roesemann S."/>
            <person name="Alexander J.E."/>
            <person name="Rich S.A."/>
            <person name="Livny J."/>
            <person name="Vlamakis H."/>
            <person name="Clish C."/>
            <person name="Bullock K."/>
            <person name="Deik A."/>
            <person name="Scott J."/>
            <person name="Pierce K.A."/>
            <person name="Xavier R.J."/>
            <person name="Alm E.J."/>
        </authorList>
    </citation>
    <scope>NUCLEOTIDE SEQUENCE [LARGE SCALE GENOMIC DNA]</scope>
    <source>
        <strain evidence="2 3">BIOML-A2</strain>
    </source>
</reference>
<dbReference type="AlphaFoldDB" id="A0A6I2R6D2"/>
<evidence type="ECO:0000313" key="2">
    <source>
        <dbReference type="EMBL" id="MSB20510.1"/>
    </source>
</evidence>
<comment type="caution">
    <text evidence="2">The sequence shown here is derived from an EMBL/GenBank/DDBJ whole genome shotgun (WGS) entry which is preliminary data.</text>
</comment>
<name>A0A6I2R6D2_FLAPL</name>
<dbReference type="RefSeq" id="WP_108981677.1">
    <property type="nucleotide sequence ID" value="NZ_JAQLWY010000015.1"/>
</dbReference>
<accession>A0A6I2R6D2</accession>
<protein>
    <submittedName>
        <fullName evidence="2">Uncharacterized protein</fullName>
    </submittedName>
</protein>
<dbReference type="EMBL" id="WKPR01000013">
    <property type="protein sequence ID" value="MSB20510.1"/>
    <property type="molecule type" value="Genomic_DNA"/>
</dbReference>
<keyword evidence="1" id="KW-1133">Transmembrane helix</keyword>
<gene>
    <name evidence="2" type="ORF">GKE97_13415</name>
</gene>
<keyword evidence="1" id="KW-0472">Membrane</keyword>
<keyword evidence="1" id="KW-0812">Transmembrane</keyword>